<dbReference type="GO" id="GO:0004534">
    <property type="term" value="F:5'-3' RNA exonuclease activity"/>
    <property type="evidence" value="ECO:0007669"/>
    <property type="project" value="TreeGrafter"/>
</dbReference>
<dbReference type="Pfam" id="PF02811">
    <property type="entry name" value="PHP"/>
    <property type="match status" value="1"/>
</dbReference>
<dbReference type="Gene3D" id="1.10.150.650">
    <property type="match status" value="1"/>
</dbReference>
<proteinExistence type="predicted"/>
<comment type="caution">
    <text evidence="2">The sequence shown here is derived from an EMBL/GenBank/DDBJ whole genome shotgun (WGS) entry which is preliminary data.</text>
</comment>
<dbReference type="SMART" id="SM00481">
    <property type="entry name" value="POLIIIAc"/>
    <property type="match status" value="1"/>
</dbReference>
<dbReference type="CDD" id="cd07438">
    <property type="entry name" value="PHP_HisPPase_AMP"/>
    <property type="match status" value="1"/>
</dbReference>
<dbReference type="PANTHER" id="PTHR42924">
    <property type="entry name" value="EXONUCLEASE"/>
    <property type="match status" value="1"/>
</dbReference>
<dbReference type="GO" id="GO:0035312">
    <property type="term" value="F:5'-3' DNA exonuclease activity"/>
    <property type="evidence" value="ECO:0007669"/>
    <property type="project" value="TreeGrafter"/>
</dbReference>
<organism evidence="2">
    <name type="scientific">mine drainage metagenome</name>
    <dbReference type="NCBI Taxonomy" id="410659"/>
    <lineage>
        <taxon>unclassified sequences</taxon>
        <taxon>metagenomes</taxon>
        <taxon>ecological metagenomes</taxon>
    </lineage>
</organism>
<dbReference type="InterPro" id="IPR016195">
    <property type="entry name" value="Pol/histidinol_Pase-like"/>
</dbReference>
<dbReference type="InterPro" id="IPR052018">
    <property type="entry name" value="PHP_domain"/>
</dbReference>
<dbReference type="SUPFAM" id="SSF89550">
    <property type="entry name" value="PHP domain-like"/>
    <property type="match status" value="1"/>
</dbReference>
<dbReference type="EMBL" id="MLJW01001940">
    <property type="protein sequence ID" value="OIQ76191.1"/>
    <property type="molecule type" value="Genomic_DNA"/>
</dbReference>
<dbReference type="PANTHER" id="PTHR42924:SF3">
    <property type="entry name" value="POLYMERASE_HISTIDINOL PHOSPHATASE N-TERMINAL DOMAIN-CONTAINING PROTEIN"/>
    <property type="match status" value="1"/>
</dbReference>
<dbReference type="AlphaFoldDB" id="A0A1J5Q860"/>
<feature type="domain" description="Polymerase/histidinol phosphatase N-terminal" evidence="1">
    <location>
        <begin position="3"/>
        <end position="70"/>
    </location>
</feature>
<reference evidence="2" key="1">
    <citation type="submission" date="2016-10" db="EMBL/GenBank/DDBJ databases">
        <title>Sequence of Gallionella enrichment culture.</title>
        <authorList>
            <person name="Poehlein A."/>
            <person name="Muehling M."/>
            <person name="Daniel R."/>
        </authorList>
    </citation>
    <scope>NUCLEOTIDE SEQUENCE</scope>
</reference>
<dbReference type="Gene3D" id="3.20.20.140">
    <property type="entry name" value="Metal-dependent hydrolases"/>
    <property type="match status" value="1"/>
</dbReference>
<dbReference type="InterPro" id="IPR003141">
    <property type="entry name" value="Pol/His_phosphatase_N"/>
</dbReference>
<accession>A0A1J5Q860</accession>
<protein>
    <recommendedName>
        <fullName evidence="1">Polymerase/histidinol phosphatase N-terminal domain-containing protein</fullName>
    </recommendedName>
</protein>
<evidence type="ECO:0000259" key="1">
    <source>
        <dbReference type="SMART" id="SM00481"/>
    </source>
</evidence>
<dbReference type="InterPro" id="IPR004013">
    <property type="entry name" value="PHP_dom"/>
</dbReference>
<evidence type="ECO:0000313" key="2">
    <source>
        <dbReference type="EMBL" id="OIQ76191.1"/>
    </source>
</evidence>
<name>A0A1J5Q860_9ZZZZ</name>
<sequence>MRIDLHTHSTISDGTLTPTQLMSAAAAAGIDVIGLTDHDTTAGWNEAIAALASLHRRVALAPGAEISCLTDDSISVHLVGLLFDRGNTDLAATLAITRDDRIPRMHAMVERLSIAGINVTFADVERQLAPGATLGRPHLADAMVALQIVEDRAEAFDRFLNNDSPFYVSHMSPSPIEAIRLVKAAGGVAVLAHPGASARGDCVDEAAIAAMARAGLDALEVDHRDHSEQTRVQLRALAGELNLLVTGSSDFHGTGKLNVLGENLTSAVVWEELLSRATGMAVVR</sequence>
<gene>
    <name evidence="2" type="ORF">GALL_421350</name>
</gene>